<feature type="compositionally biased region" description="Low complexity" evidence="1">
    <location>
        <begin position="196"/>
        <end position="226"/>
    </location>
</feature>
<dbReference type="AlphaFoldDB" id="A0A8S3B7M2"/>
<dbReference type="Proteomes" id="UP000676336">
    <property type="component" value="Unassembled WGS sequence"/>
</dbReference>
<feature type="compositionally biased region" description="Polar residues" evidence="1">
    <location>
        <begin position="235"/>
        <end position="244"/>
    </location>
</feature>
<feature type="compositionally biased region" description="Low complexity" evidence="1">
    <location>
        <begin position="267"/>
        <end position="281"/>
    </location>
</feature>
<gene>
    <name evidence="2" type="ORF">SMN809_LOCUS47348</name>
</gene>
<comment type="caution">
    <text evidence="2">The sequence shown here is derived from an EMBL/GenBank/DDBJ whole genome shotgun (WGS) entry which is preliminary data.</text>
</comment>
<name>A0A8S3B7M2_9BILA</name>
<feature type="region of interest" description="Disordered" evidence="1">
    <location>
        <begin position="191"/>
        <end position="292"/>
    </location>
</feature>
<evidence type="ECO:0000313" key="3">
    <source>
        <dbReference type="Proteomes" id="UP000676336"/>
    </source>
</evidence>
<organism evidence="2 3">
    <name type="scientific">Rotaria magnacalcarata</name>
    <dbReference type="NCBI Taxonomy" id="392030"/>
    <lineage>
        <taxon>Eukaryota</taxon>
        <taxon>Metazoa</taxon>
        <taxon>Spiralia</taxon>
        <taxon>Gnathifera</taxon>
        <taxon>Rotifera</taxon>
        <taxon>Eurotatoria</taxon>
        <taxon>Bdelloidea</taxon>
        <taxon>Philodinida</taxon>
        <taxon>Philodinidae</taxon>
        <taxon>Rotaria</taxon>
    </lineage>
</organism>
<feature type="compositionally biased region" description="Polar residues" evidence="1">
    <location>
        <begin position="251"/>
        <end position="266"/>
    </location>
</feature>
<dbReference type="EMBL" id="CAJOBI010149590">
    <property type="protein sequence ID" value="CAF4805172.1"/>
    <property type="molecule type" value="Genomic_DNA"/>
</dbReference>
<protein>
    <submittedName>
        <fullName evidence="2">Uncharacterized protein</fullName>
    </submittedName>
</protein>
<sequence length="292" mass="33391">MNELTLIVKYFYLFILSLSSRKQDAEYEATLINLVQGNLTFIDESFSSSALTSIIEDRILLSSVANDYLASQPIIISDIEHSLPLIRNIELENDYLNKNDTHLQTSPFSDLNDLENYLSRCEHMTTTIPCQTIQQSHHPSMYYSTYPPHSQYYYSPTQSSDINNYYYNPTVAYPNTQQMYAYGQPTSYYHPSATYNNSNNNNNNNNNNNEQLKYYYNSSPQQQPSYMYPPQPNSTNDIPLPNNSSHHRTYRQMSSNIQRTYSNSQQPTLSGAASSTPSTPAVFDATTVVSPQ</sequence>
<reference evidence="2" key="1">
    <citation type="submission" date="2021-02" db="EMBL/GenBank/DDBJ databases">
        <authorList>
            <person name="Nowell W R."/>
        </authorList>
    </citation>
    <scope>NUCLEOTIDE SEQUENCE</scope>
</reference>
<evidence type="ECO:0000256" key="1">
    <source>
        <dbReference type="SAM" id="MobiDB-lite"/>
    </source>
</evidence>
<proteinExistence type="predicted"/>
<accession>A0A8S3B7M2</accession>
<feature type="non-terminal residue" evidence="2">
    <location>
        <position position="1"/>
    </location>
</feature>
<evidence type="ECO:0000313" key="2">
    <source>
        <dbReference type="EMBL" id="CAF4805172.1"/>
    </source>
</evidence>